<sequence length="130" mass="14119">MVIMLDGLVKHLYVATMVSAARGPGSTKGWWLTLLEGPGYFFLPGCFLEPPLSAPRAVAVKQAPAVAALLIHWLVQQWAPPPSEQLATNFPGGASGEDPAWTPLNPRVGKIPWRRGQQPTPVFMHGEYHA</sequence>
<dbReference type="Proteomes" id="UP001162501">
    <property type="component" value="Chromosome 7"/>
</dbReference>
<evidence type="ECO:0000313" key="2">
    <source>
        <dbReference type="Proteomes" id="UP001162501"/>
    </source>
</evidence>
<reference evidence="1" key="1">
    <citation type="submission" date="2023-05" db="EMBL/GenBank/DDBJ databases">
        <authorList>
            <consortium name="ELIXIR-Norway"/>
        </authorList>
    </citation>
    <scope>NUCLEOTIDE SEQUENCE</scope>
</reference>
<gene>
    <name evidence="1" type="ORF">MRATA1EN22A_LOCUS26419</name>
</gene>
<reference evidence="1" key="2">
    <citation type="submission" date="2025-03" db="EMBL/GenBank/DDBJ databases">
        <authorList>
            <consortium name="ELIXIR-Norway"/>
            <consortium name="Elixir Norway"/>
        </authorList>
    </citation>
    <scope>NUCLEOTIDE SEQUENCE</scope>
</reference>
<name>A0AC60A3D9_RANTA</name>
<dbReference type="EMBL" id="OX596091">
    <property type="protein sequence ID" value="CAN0552594.1"/>
    <property type="molecule type" value="Genomic_DNA"/>
</dbReference>
<evidence type="ECO:0000313" key="1">
    <source>
        <dbReference type="EMBL" id="CAN0552594.1"/>
    </source>
</evidence>
<organism evidence="1 2">
    <name type="scientific">Rangifer tarandus platyrhynchus</name>
    <name type="common">Svalbard reindeer</name>
    <dbReference type="NCBI Taxonomy" id="3082113"/>
    <lineage>
        <taxon>Eukaryota</taxon>
        <taxon>Metazoa</taxon>
        <taxon>Chordata</taxon>
        <taxon>Craniata</taxon>
        <taxon>Vertebrata</taxon>
        <taxon>Euteleostomi</taxon>
        <taxon>Mammalia</taxon>
        <taxon>Eutheria</taxon>
        <taxon>Laurasiatheria</taxon>
        <taxon>Artiodactyla</taxon>
        <taxon>Ruminantia</taxon>
        <taxon>Pecora</taxon>
        <taxon>Cervidae</taxon>
        <taxon>Odocoileinae</taxon>
        <taxon>Rangifer</taxon>
    </lineage>
</organism>
<proteinExistence type="predicted"/>
<accession>A0AC60A3D9</accession>
<protein>
    <submittedName>
        <fullName evidence="1">Uncharacterized protein</fullName>
    </submittedName>
</protein>